<sequence length="278" mass="30903">MSKIIDLHTHTTASDGSMSPGELVRYAKSRGLAAVAVTDHDTVDGLEEALSEGEKAGIEVIPGVEISVDFEPEMHMLGYFLCKTFAKIAGVLNELRKNREERNPRIVKKLNEMGFNLTMDEVKKEAKGKVVGRPHIARVMVEKGYVNSIEEAFEKYLADGRPAYFKKGKLTPEQGIQEILKAEGIPVLAHPKYLYMDMASLDVLLKDLKAKGLKGIEAYYVDNTPEETEEFLRLADKHGLIVTGGSDFHGSYKSRIEIGVGYGNLKVPYELLDNLRCI</sequence>
<dbReference type="EMBL" id="NIOJ01000051">
    <property type="protein sequence ID" value="PNT96307.1"/>
    <property type="molecule type" value="Genomic_DNA"/>
</dbReference>
<dbReference type="OrthoDB" id="9804333at2"/>
<reference evidence="2 3" key="1">
    <citation type="submission" date="2017-06" db="EMBL/GenBank/DDBJ databases">
        <title>Investigating the central metabolism of Clostridium thermosuccinogenes.</title>
        <authorList>
            <person name="Koendjbiharie J.G."/>
            <person name="van Kranenburg R."/>
        </authorList>
    </citation>
    <scope>NUCLEOTIDE SEQUENCE [LARGE SCALE GENOMIC DNA]</scope>
    <source>
        <strain evidence="2 3">DSM 5806</strain>
    </source>
</reference>
<dbReference type="Proteomes" id="UP000236151">
    <property type="component" value="Unassembled WGS sequence"/>
</dbReference>
<dbReference type="PANTHER" id="PTHR42924:SF3">
    <property type="entry name" value="POLYMERASE_HISTIDINOL PHOSPHATASE N-TERMINAL DOMAIN-CONTAINING PROTEIN"/>
    <property type="match status" value="1"/>
</dbReference>
<evidence type="ECO:0000313" key="2">
    <source>
        <dbReference type="EMBL" id="PNT96307.1"/>
    </source>
</evidence>
<dbReference type="PANTHER" id="PTHR42924">
    <property type="entry name" value="EXONUCLEASE"/>
    <property type="match status" value="1"/>
</dbReference>
<evidence type="ECO:0000313" key="3">
    <source>
        <dbReference type="Proteomes" id="UP000236151"/>
    </source>
</evidence>
<evidence type="ECO:0000259" key="1">
    <source>
        <dbReference type="SMART" id="SM00481"/>
    </source>
</evidence>
<comment type="caution">
    <text evidence="2">The sequence shown here is derived from an EMBL/GenBank/DDBJ whole genome shotgun (WGS) entry which is preliminary data.</text>
</comment>
<dbReference type="KEGG" id="cthd:CDO33_17330"/>
<dbReference type="AlphaFoldDB" id="A0A2K2FC11"/>
<accession>A0A2K2FC11</accession>
<dbReference type="InterPro" id="IPR016195">
    <property type="entry name" value="Pol/histidinol_Pase-like"/>
</dbReference>
<gene>
    <name evidence="2" type="ORF">CDQ84_15580</name>
</gene>
<dbReference type="InterPro" id="IPR004013">
    <property type="entry name" value="PHP_dom"/>
</dbReference>
<proteinExistence type="predicted"/>
<name>A0A2K2FC11_9CLOT</name>
<dbReference type="Pfam" id="PF02811">
    <property type="entry name" value="PHP"/>
    <property type="match status" value="1"/>
</dbReference>
<dbReference type="SUPFAM" id="SSF89550">
    <property type="entry name" value="PHP domain-like"/>
    <property type="match status" value="1"/>
</dbReference>
<organism evidence="2 3">
    <name type="scientific">Clostridium thermosuccinogenes</name>
    <dbReference type="NCBI Taxonomy" id="84032"/>
    <lineage>
        <taxon>Bacteria</taxon>
        <taxon>Bacillati</taxon>
        <taxon>Bacillota</taxon>
        <taxon>Clostridia</taxon>
        <taxon>Eubacteriales</taxon>
        <taxon>Clostridiaceae</taxon>
        <taxon>Clostridium</taxon>
    </lineage>
</organism>
<feature type="domain" description="Polymerase/histidinol phosphatase N-terminal" evidence="1">
    <location>
        <begin position="5"/>
        <end position="70"/>
    </location>
</feature>
<dbReference type="InterPro" id="IPR052018">
    <property type="entry name" value="PHP_domain"/>
</dbReference>
<dbReference type="GO" id="GO:0004534">
    <property type="term" value="F:5'-3' RNA exonuclease activity"/>
    <property type="evidence" value="ECO:0007669"/>
    <property type="project" value="TreeGrafter"/>
</dbReference>
<dbReference type="Gene3D" id="1.10.150.650">
    <property type="match status" value="1"/>
</dbReference>
<dbReference type="InterPro" id="IPR003141">
    <property type="entry name" value="Pol/His_phosphatase_N"/>
</dbReference>
<dbReference type="Gene3D" id="3.20.20.140">
    <property type="entry name" value="Metal-dependent hydrolases"/>
    <property type="match status" value="1"/>
</dbReference>
<keyword evidence="3" id="KW-1185">Reference proteome</keyword>
<dbReference type="GO" id="GO:0035312">
    <property type="term" value="F:5'-3' DNA exonuclease activity"/>
    <property type="evidence" value="ECO:0007669"/>
    <property type="project" value="TreeGrafter"/>
</dbReference>
<dbReference type="RefSeq" id="WP_103082659.1">
    <property type="nucleotide sequence ID" value="NZ_CP021850.1"/>
</dbReference>
<protein>
    <submittedName>
        <fullName evidence="2">Phosphoesterase</fullName>
    </submittedName>
</protein>
<dbReference type="SMART" id="SM00481">
    <property type="entry name" value="POLIIIAc"/>
    <property type="match status" value="1"/>
</dbReference>
<dbReference type="CDD" id="cd07438">
    <property type="entry name" value="PHP_HisPPase_AMP"/>
    <property type="match status" value="1"/>
</dbReference>